<dbReference type="OrthoDB" id="9807473at2"/>
<dbReference type="EMBL" id="CP013118">
    <property type="protein sequence ID" value="ALO16066.1"/>
    <property type="molecule type" value="Genomic_DNA"/>
</dbReference>
<reference evidence="1 2" key="1">
    <citation type="submission" date="2015-11" db="EMBL/GenBank/DDBJ databases">
        <title>Description and complete genome sequence of a novel strain predominating in hypersaline microbial mats and representing a new family of the Bacteriodetes phylum.</title>
        <authorList>
            <person name="Spring S."/>
            <person name="Bunk B."/>
            <person name="Sproer C."/>
            <person name="Klenk H.-P."/>
        </authorList>
    </citation>
    <scope>NUCLEOTIDE SEQUENCE [LARGE SCALE GENOMIC DNA]</scope>
    <source>
        <strain evidence="1 2">L21-Spi-D4</strain>
    </source>
</reference>
<protein>
    <recommendedName>
        <fullName evidence="3">DUF3308 domain-containing protein</fullName>
    </recommendedName>
</protein>
<dbReference type="Proteomes" id="UP000064893">
    <property type="component" value="Chromosome"/>
</dbReference>
<proteinExistence type="predicted"/>
<evidence type="ECO:0008006" key="3">
    <source>
        <dbReference type="Google" id="ProtNLM"/>
    </source>
</evidence>
<dbReference type="RefSeq" id="WP_057953471.1">
    <property type="nucleotide sequence ID" value="NZ_CP013118.1"/>
</dbReference>
<dbReference type="STRING" id="1307839.L21SP5_02439"/>
<name>A0A0S2I1D2_9BACT</name>
<organism evidence="1 2">
    <name type="scientific">Salinivirga cyanobacteriivorans</name>
    <dbReference type="NCBI Taxonomy" id="1307839"/>
    <lineage>
        <taxon>Bacteria</taxon>
        <taxon>Pseudomonadati</taxon>
        <taxon>Bacteroidota</taxon>
        <taxon>Bacteroidia</taxon>
        <taxon>Bacteroidales</taxon>
        <taxon>Salinivirgaceae</taxon>
        <taxon>Salinivirga</taxon>
    </lineage>
</organism>
<dbReference type="Gene3D" id="2.40.160.60">
    <property type="entry name" value="Outer membrane protein transport protein (OMPP1/FadL/TodX)"/>
    <property type="match status" value="1"/>
</dbReference>
<sequence>MKNITLIIITVIGLTIIAPKMYAGNEERAGEAGASELLFNPWAASSGFGNANVASIEGLEGIFLNVAGTAFTNKTELGFTYTDYLSGAGIGINSFAFSQHVGESGTLSGGVVAYDFGDIERTTVELPDGDGTTFDPSYTNITLAYAREFSNSIYGGAAIKVINEGVSNAKATGVAIDAGIQYVAGENDQLRFGITMQNVGPTMSFKGDGLSFKGYTPSGTLQTIEFREREFELPSLIRMGLSYDIFLAEDHNLLVAAAFTSNSFTKDNGHLGFEYGFSNYLRLRGGFIYEKDIFSEADRETIFTGFNGGLSVMIPINKESGSRFAVDYSYRSTEAFDGVHSIGARIIL</sequence>
<evidence type="ECO:0000313" key="1">
    <source>
        <dbReference type="EMBL" id="ALO16066.1"/>
    </source>
</evidence>
<dbReference type="AlphaFoldDB" id="A0A0S2I1D2"/>
<dbReference type="NCBIfam" id="NF033709">
    <property type="entry name" value="PorV_fam"/>
    <property type="match status" value="1"/>
</dbReference>
<dbReference type="KEGG" id="blq:L21SP5_02439"/>
<evidence type="ECO:0000313" key="2">
    <source>
        <dbReference type="Proteomes" id="UP000064893"/>
    </source>
</evidence>
<keyword evidence="2" id="KW-1185">Reference proteome</keyword>
<accession>A0A0S2I1D2</accession>
<gene>
    <name evidence="1" type="ORF">L21SP5_02439</name>
</gene>